<organism evidence="8 9">
    <name type="scientific">Pedobacter nyackensis</name>
    <dbReference type="NCBI Taxonomy" id="475255"/>
    <lineage>
        <taxon>Bacteria</taxon>
        <taxon>Pseudomonadati</taxon>
        <taxon>Bacteroidota</taxon>
        <taxon>Sphingobacteriia</taxon>
        <taxon>Sphingobacteriales</taxon>
        <taxon>Sphingobacteriaceae</taxon>
        <taxon>Pedobacter</taxon>
    </lineage>
</organism>
<evidence type="ECO:0000313" key="9">
    <source>
        <dbReference type="Proteomes" id="UP000192678"/>
    </source>
</evidence>
<dbReference type="InterPro" id="IPR013249">
    <property type="entry name" value="RNA_pol_sigma70_r4_t2"/>
</dbReference>
<dbReference type="STRING" id="475255.SAMN04488101_101268"/>
<accession>A0A1W2A275</accession>
<proteinExistence type="inferred from homology"/>
<evidence type="ECO:0000256" key="4">
    <source>
        <dbReference type="ARBA" id="ARBA00023163"/>
    </source>
</evidence>
<evidence type="ECO:0000256" key="3">
    <source>
        <dbReference type="ARBA" id="ARBA00023082"/>
    </source>
</evidence>
<dbReference type="CDD" id="cd06171">
    <property type="entry name" value="Sigma70_r4"/>
    <property type="match status" value="1"/>
</dbReference>
<dbReference type="InterPro" id="IPR013325">
    <property type="entry name" value="RNA_pol_sigma_r2"/>
</dbReference>
<dbReference type="PANTHER" id="PTHR43133:SF46">
    <property type="entry name" value="RNA POLYMERASE SIGMA-70 FACTOR ECF SUBFAMILY"/>
    <property type="match status" value="1"/>
</dbReference>
<protein>
    <submittedName>
        <fullName evidence="8">RNA polymerase sigma-70 factor, ECF subfamily</fullName>
    </submittedName>
</protein>
<dbReference type="Gene3D" id="1.10.1740.10">
    <property type="match status" value="1"/>
</dbReference>
<evidence type="ECO:0000313" key="8">
    <source>
        <dbReference type="EMBL" id="SMC54775.1"/>
    </source>
</evidence>
<dbReference type="AlphaFoldDB" id="A0A1W2A275"/>
<dbReference type="Pfam" id="PF08281">
    <property type="entry name" value="Sigma70_r4_2"/>
    <property type="match status" value="1"/>
</dbReference>
<keyword evidence="9" id="KW-1185">Reference proteome</keyword>
<sequence length="197" mass="23194">MSVYHTYNGEQLIAFLRSGDHAAFTEIYNRYWEKLADAAFQRLRSREDAEEVVQEVFVSLYIRREEVNPKSTIEAYLKTALKFKVIDAYRAQQLHYNHIDNLIQEASLPPLSADDQLDIKELKRRVREAADKLPEKCREVFMMSRYEQLSHQEIADRTGITTSTVKKHLHKAMQILREEFKGNHFDLMLLCFLLLAK</sequence>
<dbReference type="GO" id="GO:0003677">
    <property type="term" value="F:DNA binding"/>
    <property type="evidence" value="ECO:0007669"/>
    <property type="project" value="InterPro"/>
</dbReference>
<dbReference type="RefSeq" id="WP_084286857.1">
    <property type="nucleotide sequence ID" value="NZ_FWYB01000001.1"/>
</dbReference>
<dbReference type="Proteomes" id="UP000192678">
    <property type="component" value="Unassembled WGS sequence"/>
</dbReference>
<dbReference type="SUPFAM" id="SSF88946">
    <property type="entry name" value="Sigma2 domain of RNA polymerase sigma factors"/>
    <property type="match status" value="1"/>
</dbReference>
<dbReference type="InterPro" id="IPR014284">
    <property type="entry name" value="RNA_pol_sigma-70_dom"/>
</dbReference>
<feature type="domain" description="RNA polymerase sigma factor 70 region 4 type 2" evidence="7">
    <location>
        <begin position="124"/>
        <end position="174"/>
    </location>
</feature>
<dbReference type="PANTHER" id="PTHR43133">
    <property type="entry name" value="RNA POLYMERASE ECF-TYPE SIGMA FACTO"/>
    <property type="match status" value="1"/>
</dbReference>
<dbReference type="InterPro" id="IPR036388">
    <property type="entry name" value="WH-like_DNA-bd_sf"/>
</dbReference>
<dbReference type="Pfam" id="PF04542">
    <property type="entry name" value="Sigma70_r2"/>
    <property type="match status" value="1"/>
</dbReference>
<dbReference type="EMBL" id="FWYB01000001">
    <property type="protein sequence ID" value="SMC54775.1"/>
    <property type="molecule type" value="Genomic_DNA"/>
</dbReference>
<evidence type="ECO:0000259" key="6">
    <source>
        <dbReference type="Pfam" id="PF04542"/>
    </source>
</evidence>
<feature type="domain" description="RNA polymerase sigma-70 region 2" evidence="6">
    <location>
        <begin position="28"/>
        <end position="93"/>
    </location>
</feature>
<dbReference type="InterPro" id="IPR007627">
    <property type="entry name" value="RNA_pol_sigma70_r2"/>
</dbReference>
<evidence type="ECO:0000256" key="2">
    <source>
        <dbReference type="ARBA" id="ARBA00023015"/>
    </source>
</evidence>
<keyword evidence="5" id="KW-0175">Coiled coil</keyword>
<dbReference type="InterPro" id="IPR014327">
    <property type="entry name" value="RNA_pol_sigma70_bacteroid"/>
</dbReference>
<dbReference type="Gene3D" id="1.10.10.10">
    <property type="entry name" value="Winged helix-like DNA-binding domain superfamily/Winged helix DNA-binding domain"/>
    <property type="match status" value="1"/>
</dbReference>
<evidence type="ECO:0000256" key="1">
    <source>
        <dbReference type="ARBA" id="ARBA00010641"/>
    </source>
</evidence>
<dbReference type="GO" id="GO:0016987">
    <property type="term" value="F:sigma factor activity"/>
    <property type="evidence" value="ECO:0007669"/>
    <property type="project" value="UniProtKB-KW"/>
</dbReference>
<keyword evidence="2" id="KW-0805">Transcription regulation</keyword>
<reference evidence="8 9" key="1">
    <citation type="submission" date="2017-04" db="EMBL/GenBank/DDBJ databases">
        <authorList>
            <person name="Afonso C.L."/>
            <person name="Miller P.J."/>
            <person name="Scott M.A."/>
            <person name="Spackman E."/>
            <person name="Goraichik I."/>
            <person name="Dimitrov K.M."/>
            <person name="Suarez D.L."/>
            <person name="Swayne D.E."/>
        </authorList>
    </citation>
    <scope>NUCLEOTIDE SEQUENCE [LARGE SCALE GENOMIC DNA]</scope>
    <source>
        <strain evidence="8 9">DSM 19625</strain>
    </source>
</reference>
<evidence type="ECO:0000256" key="5">
    <source>
        <dbReference type="SAM" id="Coils"/>
    </source>
</evidence>
<dbReference type="OrthoDB" id="764619at2"/>
<name>A0A1W2A275_9SPHI</name>
<evidence type="ECO:0000259" key="7">
    <source>
        <dbReference type="Pfam" id="PF08281"/>
    </source>
</evidence>
<dbReference type="NCBIfam" id="TIGR02985">
    <property type="entry name" value="Sig70_bacteroi1"/>
    <property type="match status" value="1"/>
</dbReference>
<keyword evidence="3" id="KW-0731">Sigma factor</keyword>
<comment type="similarity">
    <text evidence="1">Belongs to the sigma-70 factor family. ECF subfamily.</text>
</comment>
<dbReference type="NCBIfam" id="TIGR02937">
    <property type="entry name" value="sigma70-ECF"/>
    <property type="match status" value="1"/>
</dbReference>
<dbReference type="SUPFAM" id="SSF88659">
    <property type="entry name" value="Sigma3 and sigma4 domains of RNA polymerase sigma factors"/>
    <property type="match status" value="1"/>
</dbReference>
<dbReference type="GO" id="GO:0006352">
    <property type="term" value="P:DNA-templated transcription initiation"/>
    <property type="evidence" value="ECO:0007669"/>
    <property type="project" value="InterPro"/>
</dbReference>
<keyword evidence="4" id="KW-0804">Transcription</keyword>
<dbReference type="InterPro" id="IPR013324">
    <property type="entry name" value="RNA_pol_sigma_r3/r4-like"/>
</dbReference>
<gene>
    <name evidence="8" type="ORF">SAMN04488101_101268</name>
</gene>
<dbReference type="InterPro" id="IPR039425">
    <property type="entry name" value="RNA_pol_sigma-70-like"/>
</dbReference>
<feature type="coiled-coil region" evidence="5">
    <location>
        <begin position="112"/>
        <end position="139"/>
    </location>
</feature>